<feature type="signal peptide" evidence="1">
    <location>
        <begin position="1"/>
        <end position="22"/>
    </location>
</feature>
<dbReference type="AlphaFoldDB" id="A0A1X7UIX1"/>
<evidence type="ECO:0000256" key="1">
    <source>
        <dbReference type="SAM" id="SignalP"/>
    </source>
</evidence>
<dbReference type="EnsemblMetazoa" id="Aqu2.1.27428_001">
    <property type="protein sequence ID" value="Aqu2.1.27428_001"/>
    <property type="gene ID" value="Aqu2.1.27428"/>
</dbReference>
<accession>A0A1X7UIX1</accession>
<keyword evidence="1" id="KW-0732">Signal</keyword>
<evidence type="ECO:0000313" key="2">
    <source>
        <dbReference type="EnsemblMetazoa" id="Aqu2.1.27428_001"/>
    </source>
</evidence>
<proteinExistence type="predicted"/>
<evidence type="ECO:0008006" key="3">
    <source>
        <dbReference type="Google" id="ProtNLM"/>
    </source>
</evidence>
<feature type="chain" id="PRO_5012123647" description="Ig-like domain-containing protein" evidence="1">
    <location>
        <begin position="23"/>
        <end position="165"/>
    </location>
</feature>
<dbReference type="InParanoid" id="A0A1X7UIX1"/>
<organism evidence="2">
    <name type="scientific">Amphimedon queenslandica</name>
    <name type="common">Sponge</name>
    <dbReference type="NCBI Taxonomy" id="400682"/>
    <lineage>
        <taxon>Eukaryota</taxon>
        <taxon>Metazoa</taxon>
        <taxon>Porifera</taxon>
        <taxon>Demospongiae</taxon>
        <taxon>Heteroscleromorpha</taxon>
        <taxon>Haplosclerida</taxon>
        <taxon>Niphatidae</taxon>
        <taxon>Amphimedon</taxon>
    </lineage>
</organism>
<protein>
    <recommendedName>
        <fullName evidence="3">Ig-like domain-containing protein</fullName>
    </recommendedName>
</protein>
<name>A0A1X7UIX1_AMPQE</name>
<sequence>MIKNELSLSLTVLLLLDMSVDGADISVGPTSVTISIYDTANFTCEGTGNELNWLVGSDILTGSIKQQRDISVSTTNEADGALSSVLTITGLPVNDGIGIACQIVSYPPQFEQVFSNTSKLTIRVSNPSYGQIQQVTRPIQSVQGSVLNTNVNPAYETVVVYECID</sequence>
<reference evidence="2" key="1">
    <citation type="submission" date="2017-05" db="UniProtKB">
        <authorList>
            <consortium name="EnsemblMetazoa"/>
        </authorList>
    </citation>
    <scope>IDENTIFICATION</scope>
</reference>